<dbReference type="EMBL" id="VSRR010020350">
    <property type="protein sequence ID" value="MPC63037.1"/>
    <property type="molecule type" value="Genomic_DNA"/>
</dbReference>
<keyword evidence="3" id="KW-1185">Reference proteome</keyword>
<proteinExistence type="predicted"/>
<name>A0A5B7H102_PORTR</name>
<accession>A0A5B7H102</accession>
<protein>
    <submittedName>
        <fullName evidence="2">Uncharacterized protein</fullName>
    </submittedName>
</protein>
<evidence type="ECO:0000313" key="3">
    <source>
        <dbReference type="Proteomes" id="UP000324222"/>
    </source>
</evidence>
<sequence>MKKRGMPPRTSITQYGTRKAPAGGTLQTF</sequence>
<reference evidence="2 3" key="1">
    <citation type="submission" date="2019-05" db="EMBL/GenBank/DDBJ databases">
        <title>Another draft genome of Portunus trituberculatus and its Hox gene families provides insights of decapod evolution.</title>
        <authorList>
            <person name="Jeong J.-H."/>
            <person name="Song I."/>
            <person name="Kim S."/>
            <person name="Choi T."/>
            <person name="Kim D."/>
            <person name="Ryu S."/>
            <person name="Kim W."/>
        </authorList>
    </citation>
    <scope>NUCLEOTIDE SEQUENCE [LARGE SCALE GENOMIC DNA]</scope>
    <source>
        <tissue evidence="2">Muscle</tissue>
    </source>
</reference>
<evidence type="ECO:0000256" key="1">
    <source>
        <dbReference type="SAM" id="MobiDB-lite"/>
    </source>
</evidence>
<gene>
    <name evidence="2" type="ORF">E2C01_057127</name>
</gene>
<dbReference type="Proteomes" id="UP000324222">
    <property type="component" value="Unassembled WGS sequence"/>
</dbReference>
<comment type="caution">
    <text evidence="2">The sequence shown here is derived from an EMBL/GenBank/DDBJ whole genome shotgun (WGS) entry which is preliminary data.</text>
</comment>
<evidence type="ECO:0000313" key="2">
    <source>
        <dbReference type="EMBL" id="MPC63037.1"/>
    </source>
</evidence>
<dbReference type="AlphaFoldDB" id="A0A5B7H102"/>
<feature type="region of interest" description="Disordered" evidence="1">
    <location>
        <begin position="1"/>
        <end position="29"/>
    </location>
</feature>
<organism evidence="2 3">
    <name type="scientific">Portunus trituberculatus</name>
    <name type="common">Swimming crab</name>
    <name type="synonym">Neptunus trituberculatus</name>
    <dbReference type="NCBI Taxonomy" id="210409"/>
    <lineage>
        <taxon>Eukaryota</taxon>
        <taxon>Metazoa</taxon>
        <taxon>Ecdysozoa</taxon>
        <taxon>Arthropoda</taxon>
        <taxon>Crustacea</taxon>
        <taxon>Multicrustacea</taxon>
        <taxon>Malacostraca</taxon>
        <taxon>Eumalacostraca</taxon>
        <taxon>Eucarida</taxon>
        <taxon>Decapoda</taxon>
        <taxon>Pleocyemata</taxon>
        <taxon>Brachyura</taxon>
        <taxon>Eubrachyura</taxon>
        <taxon>Portunoidea</taxon>
        <taxon>Portunidae</taxon>
        <taxon>Portuninae</taxon>
        <taxon>Portunus</taxon>
    </lineage>
</organism>